<feature type="compositionally biased region" description="Basic and acidic residues" evidence="1">
    <location>
        <begin position="28"/>
        <end position="47"/>
    </location>
</feature>
<feature type="compositionally biased region" description="Polar residues" evidence="1">
    <location>
        <begin position="67"/>
        <end position="83"/>
    </location>
</feature>
<dbReference type="Gramene" id="evm.model.01.2163">
    <property type="protein sequence ID" value="cds.evm.model.01.2163"/>
    <property type="gene ID" value="evm.TU.01.2163"/>
</dbReference>
<evidence type="ECO:0000313" key="3">
    <source>
        <dbReference type="Proteomes" id="UP000596661"/>
    </source>
</evidence>
<dbReference type="Proteomes" id="UP000596661">
    <property type="component" value="Chromosome 1"/>
</dbReference>
<reference evidence="2" key="2">
    <citation type="submission" date="2021-03" db="UniProtKB">
        <authorList>
            <consortium name="EnsemblPlants"/>
        </authorList>
    </citation>
    <scope>IDENTIFICATION</scope>
</reference>
<evidence type="ECO:0000256" key="1">
    <source>
        <dbReference type="SAM" id="MobiDB-lite"/>
    </source>
</evidence>
<feature type="region of interest" description="Disordered" evidence="1">
    <location>
        <begin position="23"/>
        <end position="107"/>
    </location>
</feature>
<dbReference type="EnsemblPlants" id="evm.model.01.2163">
    <property type="protein sequence ID" value="cds.evm.model.01.2163"/>
    <property type="gene ID" value="evm.TU.01.2163"/>
</dbReference>
<dbReference type="AlphaFoldDB" id="A0A803NK02"/>
<sequence length="107" mass="12207">MYLASSKTPSLWDQDHRRTERCLINLSRPEEDRRSSNIYDSTKKDQRSCQGFVQQTKNNPQEPRPSTVRTTTSIPWGCSTSVDNGHEIGSPIEHGRGFKKQILTPCT</sequence>
<keyword evidence="3" id="KW-1185">Reference proteome</keyword>
<accession>A0A803NK02</accession>
<protein>
    <submittedName>
        <fullName evidence="2">Uncharacterized protein</fullName>
    </submittedName>
</protein>
<organism evidence="2 3">
    <name type="scientific">Cannabis sativa</name>
    <name type="common">Hemp</name>
    <name type="synonym">Marijuana</name>
    <dbReference type="NCBI Taxonomy" id="3483"/>
    <lineage>
        <taxon>Eukaryota</taxon>
        <taxon>Viridiplantae</taxon>
        <taxon>Streptophyta</taxon>
        <taxon>Embryophyta</taxon>
        <taxon>Tracheophyta</taxon>
        <taxon>Spermatophyta</taxon>
        <taxon>Magnoliopsida</taxon>
        <taxon>eudicotyledons</taxon>
        <taxon>Gunneridae</taxon>
        <taxon>Pentapetalae</taxon>
        <taxon>rosids</taxon>
        <taxon>fabids</taxon>
        <taxon>Rosales</taxon>
        <taxon>Cannabaceae</taxon>
        <taxon>Cannabis</taxon>
    </lineage>
</organism>
<name>A0A803NK02_CANSA</name>
<feature type="compositionally biased region" description="Polar residues" evidence="1">
    <location>
        <begin position="48"/>
        <end position="61"/>
    </location>
</feature>
<reference evidence="2" key="1">
    <citation type="submission" date="2018-11" db="EMBL/GenBank/DDBJ databases">
        <authorList>
            <person name="Grassa J C."/>
        </authorList>
    </citation>
    <scope>NUCLEOTIDE SEQUENCE [LARGE SCALE GENOMIC DNA]</scope>
</reference>
<evidence type="ECO:0000313" key="2">
    <source>
        <dbReference type="EnsemblPlants" id="cds.evm.model.01.2163"/>
    </source>
</evidence>
<proteinExistence type="predicted"/>
<dbReference type="EMBL" id="UZAU01000059">
    <property type="status" value="NOT_ANNOTATED_CDS"/>
    <property type="molecule type" value="Genomic_DNA"/>
</dbReference>